<dbReference type="InterPro" id="IPR035979">
    <property type="entry name" value="RBD_domain_sf"/>
</dbReference>
<evidence type="ECO:0000256" key="3">
    <source>
        <dbReference type="ARBA" id="ARBA00023242"/>
    </source>
</evidence>
<dbReference type="Proteomes" id="UP000018208">
    <property type="component" value="Unassembled WGS sequence"/>
</dbReference>
<accession>V6LS87</accession>
<dbReference type="VEuPathDB" id="GiardiaDB:SS50377_26929"/>
<keyword evidence="8" id="KW-1185">Reference proteome</keyword>
<organism evidence="6">
    <name type="scientific">Spironucleus salmonicida</name>
    <dbReference type="NCBI Taxonomy" id="348837"/>
    <lineage>
        <taxon>Eukaryota</taxon>
        <taxon>Metamonada</taxon>
        <taxon>Diplomonadida</taxon>
        <taxon>Hexamitidae</taxon>
        <taxon>Hexamitinae</taxon>
        <taxon>Spironucleus</taxon>
    </lineage>
</organism>
<dbReference type="GO" id="GO:0005730">
    <property type="term" value="C:nucleolus"/>
    <property type="evidence" value="ECO:0007669"/>
    <property type="project" value="UniProtKB-SubCell"/>
</dbReference>
<sequence length="150" mass="17171">MSAEFNPKTVLRIRNLPPSFAEFPLMKFFSQFGNVKKIKVGRSPKTLRSKGYAYVQFEDAGVAFEAQKATDGYLLQCSVLKVDQLEKGAEGMLKPVRYNGCKEKFLNQANIETTEESRKQWIERLQKIKNKWASIIENSGIQYIVDDIVL</sequence>
<evidence type="ECO:0000313" key="6">
    <source>
        <dbReference type="EMBL" id="EST47440.1"/>
    </source>
</evidence>
<gene>
    <name evidence="6" type="ORF">SS50377_12426</name>
    <name evidence="7" type="ORF">SS50377_26929</name>
</gene>
<dbReference type="EMBL" id="AUWU02000007">
    <property type="protein sequence ID" value="KAH0570643.1"/>
    <property type="molecule type" value="Genomic_DNA"/>
</dbReference>
<dbReference type="GO" id="GO:0003723">
    <property type="term" value="F:RNA binding"/>
    <property type="evidence" value="ECO:0007669"/>
    <property type="project" value="UniProtKB-UniRule"/>
</dbReference>
<dbReference type="SUPFAM" id="SSF54928">
    <property type="entry name" value="RNA-binding domain, RBD"/>
    <property type="match status" value="1"/>
</dbReference>
<dbReference type="OrthoDB" id="21467at2759"/>
<protein>
    <submittedName>
        <fullName evidence="6">RNA recognition motif-containing protein</fullName>
    </submittedName>
</protein>
<dbReference type="InterPro" id="IPR012677">
    <property type="entry name" value="Nucleotide-bd_a/b_plait_sf"/>
</dbReference>
<dbReference type="Gene3D" id="3.30.70.330">
    <property type="match status" value="1"/>
</dbReference>
<dbReference type="InterPro" id="IPR000504">
    <property type="entry name" value="RRM_dom"/>
</dbReference>
<dbReference type="EMBL" id="KI546040">
    <property type="protein sequence ID" value="EST47440.1"/>
    <property type="molecule type" value="Genomic_DNA"/>
</dbReference>
<evidence type="ECO:0000313" key="8">
    <source>
        <dbReference type="Proteomes" id="UP000018208"/>
    </source>
</evidence>
<evidence type="ECO:0000256" key="2">
    <source>
        <dbReference type="ARBA" id="ARBA00022884"/>
    </source>
</evidence>
<feature type="domain" description="RRM" evidence="5">
    <location>
        <begin position="9"/>
        <end position="87"/>
    </location>
</feature>
<keyword evidence="3" id="KW-0539">Nucleus</keyword>
<comment type="subcellular location">
    <subcellularLocation>
        <location evidence="1">Nucleus</location>
        <location evidence="1">Nucleolus</location>
    </subcellularLocation>
</comment>
<name>V6LS87_9EUKA</name>
<evidence type="ECO:0000313" key="7">
    <source>
        <dbReference type="EMBL" id="KAH0570643.1"/>
    </source>
</evidence>
<keyword evidence="2 4" id="KW-0694">RNA-binding</keyword>
<evidence type="ECO:0000256" key="1">
    <source>
        <dbReference type="ARBA" id="ARBA00004604"/>
    </source>
</evidence>
<evidence type="ECO:0000259" key="5">
    <source>
        <dbReference type="PROSITE" id="PS50102"/>
    </source>
</evidence>
<dbReference type="PANTHER" id="PTHR46754">
    <property type="entry name" value="MKI67 FHA DOMAIN-INTERACTING NUCLEOLAR PHOSPHOPROTEIN"/>
    <property type="match status" value="1"/>
</dbReference>
<dbReference type="AlphaFoldDB" id="V6LS87"/>
<proteinExistence type="predicted"/>
<reference evidence="6 7" key="1">
    <citation type="journal article" date="2014" name="PLoS Genet.">
        <title>The Genome of Spironucleus salmonicida Highlights a Fish Pathogen Adapted to Fluctuating Environments.</title>
        <authorList>
            <person name="Xu F."/>
            <person name="Jerlstrom-Hultqvist J."/>
            <person name="Einarsson E."/>
            <person name="Astvaldsson A."/>
            <person name="Svard S.G."/>
            <person name="Andersson J.O."/>
        </authorList>
    </citation>
    <scope>NUCLEOTIDE SEQUENCE</scope>
    <source>
        <strain evidence="7">ATCC 50377</strain>
    </source>
</reference>
<dbReference type="SMART" id="SM00360">
    <property type="entry name" value="RRM"/>
    <property type="match status" value="1"/>
</dbReference>
<dbReference type="Pfam" id="PF00076">
    <property type="entry name" value="RRM_1"/>
    <property type="match status" value="1"/>
</dbReference>
<evidence type="ECO:0000256" key="4">
    <source>
        <dbReference type="PROSITE-ProRule" id="PRU00176"/>
    </source>
</evidence>
<reference evidence="7" key="2">
    <citation type="submission" date="2020-12" db="EMBL/GenBank/DDBJ databases">
        <title>New Spironucleus salmonicida genome in near-complete chromosomes.</title>
        <authorList>
            <person name="Xu F."/>
            <person name="Kurt Z."/>
            <person name="Jimenez-Gonzalez A."/>
            <person name="Astvaldsson A."/>
            <person name="Andersson J.O."/>
            <person name="Svard S.G."/>
        </authorList>
    </citation>
    <scope>NUCLEOTIDE SEQUENCE</scope>
    <source>
        <strain evidence="7">ATCC 50377</strain>
    </source>
</reference>
<dbReference type="PROSITE" id="PS50102">
    <property type="entry name" value="RRM"/>
    <property type="match status" value="1"/>
</dbReference>